<feature type="signal peptide" evidence="1">
    <location>
        <begin position="1"/>
        <end position="21"/>
    </location>
</feature>
<dbReference type="Proteomes" id="UP000823521">
    <property type="component" value="Unassembled WGS sequence"/>
</dbReference>
<accession>A0ABS3VNT0</accession>
<feature type="chain" id="PRO_5045520691" description="Ig-like domain-containing protein" evidence="1">
    <location>
        <begin position="22"/>
        <end position="117"/>
    </location>
</feature>
<evidence type="ECO:0008006" key="4">
    <source>
        <dbReference type="Google" id="ProtNLM"/>
    </source>
</evidence>
<comment type="caution">
    <text evidence="2">The sequence shown here is derived from an EMBL/GenBank/DDBJ whole genome shotgun (WGS) entry which is preliminary data.</text>
</comment>
<evidence type="ECO:0000313" key="3">
    <source>
        <dbReference type="Proteomes" id="UP000823521"/>
    </source>
</evidence>
<organism evidence="2 3">
    <name type="scientific">Micromonospora echinofusca</name>
    <dbReference type="NCBI Taxonomy" id="47858"/>
    <lineage>
        <taxon>Bacteria</taxon>
        <taxon>Bacillati</taxon>
        <taxon>Actinomycetota</taxon>
        <taxon>Actinomycetes</taxon>
        <taxon>Micromonosporales</taxon>
        <taxon>Micromonosporaceae</taxon>
        <taxon>Micromonospora</taxon>
    </lineage>
</organism>
<reference evidence="2 3" key="1">
    <citation type="submission" date="2019-12" db="EMBL/GenBank/DDBJ databases">
        <title>Whole genome sequencing of endophytic Actinobacterium Micromonospora sp. MPMI6T.</title>
        <authorList>
            <person name="Evv R."/>
            <person name="Podile A.R."/>
        </authorList>
    </citation>
    <scope>NUCLEOTIDE SEQUENCE [LARGE SCALE GENOMIC DNA]</scope>
    <source>
        <strain evidence="2 3">MPMI6</strain>
    </source>
</reference>
<dbReference type="RefSeq" id="WP_208812906.1">
    <property type="nucleotide sequence ID" value="NZ_WVUH01000055.1"/>
</dbReference>
<protein>
    <recommendedName>
        <fullName evidence="4">Ig-like domain-containing protein</fullName>
    </recommendedName>
</protein>
<gene>
    <name evidence="2" type="ORF">GSF22_09285</name>
</gene>
<sequence>MLTALALAGLAGAAVPGPASASSPLVVQWSLCVATVGPYAGGLDCAAYATGGTAPLTYVWTPQYYPGSQWPVTGSSVRVGCNPGTWSTVALTVTDSAGRVAYGGGSDWCNIPGQDPL</sequence>
<evidence type="ECO:0000313" key="2">
    <source>
        <dbReference type="EMBL" id="MBO4206199.1"/>
    </source>
</evidence>
<proteinExistence type="predicted"/>
<dbReference type="EMBL" id="WVUH01000055">
    <property type="protein sequence ID" value="MBO4206199.1"/>
    <property type="molecule type" value="Genomic_DNA"/>
</dbReference>
<evidence type="ECO:0000256" key="1">
    <source>
        <dbReference type="SAM" id="SignalP"/>
    </source>
</evidence>
<keyword evidence="1" id="KW-0732">Signal</keyword>
<keyword evidence="3" id="KW-1185">Reference proteome</keyword>
<name>A0ABS3VNT0_MICEH</name>